<feature type="region of interest" description="Disordered" evidence="3">
    <location>
        <begin position="778"/>
        <end position="1106"/>
    </location>
</feature>
<dbReference type="GO" id="GO:0030687">
    <property type="term" value="C:preribosome, large subunit precursor"/>
    <property type="evidence" value="ECO:0007669"/>
    <property type="project" value="TreeGrafter"/>
</dbReference>
<feature type="compositionally biased region" description="Polar residues" evidence="3">
    <location>
        <begin position="1036"/>
        <end position="1050"/>
    </location>
</feature>
<dbReference type="PANTHER" id="PTHR48103:SF2">
    <property type="entry name" value="MIDASIN"/>
    <property type="match status" value="1"/>
</dbReference>
<dbReference type="VEuPathDB" id="FungiDB:PSHT_04907"/>
<reference evidence="6 7" key="1">
    <citation type="submission" date="2017-12" db="EMBL/GenBank/DDBJ databases">
        <title>Gene loss provides genomic basis for host adaptation in cereal stripe rust fungi.</title>
        <authorList>
            <person name="Xia C."/>
        </authorList>
    </citation>
    <scope>NUCLEOTIDE SEQUENCE [LARGE SCALE GENOMIC DNA]</scope>
    <source>
        <strain evidence="6 7">93TX-2</strain>
    </source>
</reference>
<feature type="compositionally biased region" description="Acidic residues" evidence="3">
    <location>
        <begin position="1214"/>
        <end position="1224"/>
    </location>
</feature>
<dbReference type="GO" id="GO:0005524">
    <property type="term" value="F:ATP binding"/>
    <property type="evidence" value="ECO:0007669"/>
    <property type="project" value="UniProtKB-KW"/>
</dbReference>
<feature type="compositionally biased region" description="Polar residues" evidence="3">
    <location>
        <begin position="1243"/>
        <end position="1254"/>
    </location>
</feature>
<dbReference type="Proteomes" id="UP000238274">
    <property type="component" value="Unassembled WGS sequence"/>
</dbReference>
<accession>A0A2S4WBW9</accession>
<feature type="domain" description="ATPase dynein-related AAA" evidence="4">
    <location>
        <begin position="249"/>
        <end position="337"/>
    </location>
</feature>
<organism evidence="6 7">
    <name type="scientific">Puccinia striiformis</name>
    <dbReference type="NCBI Taxonomy" id="27350"/>
    <lineage>
        <taxon>Eukaryota</taxon>
        <taxon>Fungi</taxon>
        <taxon>Dikarya</taxon>
        <taxon>Basidiomycota</taxon>
        <taxon>Pucciniomycotina</taxon>
        <taxon>Pucciniomycetes</taxon>
        <taxon>Pucciniales</taxon>
        <taxon>Pucciniaceae</taxon>
        <taxon>Puccinia</taxon>
    </lineage>
</organism>
<dbReference type="VEuPathDB" id="FungiDB:PSTT_02139"/>
<feature type="region of interest" description="Disordered" evidence="3">
    <location>
        <begin position="1"/>
        <end position="71"/>
    </location>
</feature>
<feature type="compositionally biased region" description="Polar residues" evidence="3">
    <location>
        <begin position="1067"/>
        <end position="1078"/>
    </location>
</feature>
<protein>
    <recommendedName>
        <fullName evidence="8">ATPase dynein-related AAA domain-containing protein</fullName>
    </recommendedName>
</protein>
<dbReference type="InterPro" id="IPR011704">
    <property type="entry name" value="ATPase_dyneun-rel_AAA"/>
</dbReference>
<feature type="region of interest" description="Disordered" evidence="3">
    <location>
        <begin position="1196"/>
        <end position="1272"/>
    </location>
</feature>
<dbReference type="SUPFAM" id="SSF52540">
    <property type="entry name" value="P-loop containing nucleoside triphosphate hydrolases"/>
    <property type="match status" value="1"/>
</dbReference>
<sequence>MAPQAQQILRQRLKKEADARSQDQPADENSIAPGYPSPYNQPDAMGPYRTKPKQPCEGQVQGHFNGLPHQMSDDAQAYGLKKTTALPKNRFKKTTALPKNRFLKDDSGKFDSDEDDMVGSRLDNNHENTAPTGAINVNIFLGGVVMTQREIRELNTKKEILCFTQERIGIDNSFRRCVTSEDYMTEQASQTLDAKSLVGSYVSSTGDHGKFVIVEGPLLRSMKEGKWLVCQDIDHASDVSFIKCSAYLGKTSIVEALARLSGKKLQRINLSDQTDLLDLYGAHASVEGASPGQFERKDASFLDALQKGDRVLLDELNLAPQTVLEGLNGCLDYRGTKLTALPNDTPIAGCLLLRIHTIEEVQEKSAISQMVNYNYRLAGETNNSTPFASLGPPWEFNLRDLGRWLQITSMDAKNDLQPLSPVEYIDMIYTGRFQTQSDQAISSSISFQTSRHLALPTSSPDPLSPTFARLVKTSTSLERHGTVVNTLNQLVTHVPTTTSCLTVDRERLCHSLLTNLLDFIEAAVVHIHGAHFDITYPWVKYKPAECHLSCRYACSNLPVRAREYFELIINMETSSRAHFDITCFEIVETLLWTSLSQLRGFLASYHQTKGAFQFDGDDACSLEKAWLTLKNLTDLILVVIQDLAKSQESQIESLKSKKAPGLLTKGHSEFVTFTSQCHLEEILQSLSTFNEALSLTSNLEEISLLLNIAASLLQYGRRMALERMVGPSRDGTGLGGGQGAKVFSDEIEDDEQLEGLQGEAEDEKCDKDLDDTKEDKAFETQQDFNGELEDVKDADKSDSNADEDGDGKEGADEIDDGVGEPLDSGAVDEKFWEGGDDDGDKPEANEAELSAQENQPMPKDSDLTAKQSTAGGEQNKAQKTEDQEMNSAEENQGSEADDNMSDGEVEEDDTDQQDEGPNAEEDENDHEPPVHDNAVPMMEHVDNSEALDLPEDLELEDHHTPKPPERCDTEVDEAGEKDNPTNPNTDMDFQPEEAPGESQPQDDSPGKAKDYQIGAGGGTEGGGALSTPAALDQIENLDQGTDSEQPQIDDQISADASKEDSVKETKPTQAVQPKSTEQVGDGTDGQAVSQQQGPTDHSDENKNETTPYVTWAMQWRIGIIDAALTKARIAQAPGPATEEQACEGLFNMQIDDCKPEHDIPRPPVSDSAPYPVEPLQAPEKCDQSYPAQATILGEKCGPQAANDGHMPTSHFENEPSEDEEEDDPPLSTNLKSEDGLPHDLRHQQPSGVNTSNSLDAPPTSHSRADNRNMPSRQLSCQKVIEHALQLEVGEVAIAKFGGSFDILQPFEGGSGKMNNSTSPIEGFTFSQQQTNNRLAVAKAVEVSCLAQSSGNSLNREEVRSLLRKAVKDKIMFVFLILDSLHQHAGTGKTRNEKVSENKDNHQSDSSIISMNSVSYANGPNGAMKLKMERYFDICHFDHYIILCDLEALPNVLSSTLRSSLQKVDHVKRPRNLALKTL</sequence>
<dbReference type="GO" id="GO:0016887">
    <property type="term" value="F:ATP hydrolysis activity"/>
    <property type="evidence" value="ECO:0007669"/>
    <property type="project" value="InterPro"/>
</dbReference>
<dbReference type="PANTHER" id="PTHR48103">
    <property type="entry name" value="MIDASIN-RELATED"/>
    <property type="match status" value="1"/>
</dbReference>
<feature type="compositionally biased region" description="Basic and acidic residues" evidence="3">
    <location>
        <begin position="1056"/>
        <end position="1066"/>
    </location>
</feature>
<proteinExistence type="predicted"/>
<dbReference type="GO" id="GO:0000027">
    <property type="term" value="P:ribosomal large subunit assembly"/>
    <property type="evidence" value="ECO:0007669"/>
    <property type="project" value="TreeGrafter"/>
</dbReference>
<feature type="compositionally biased region" description="Basic and acidic residues" evidence="3">
    <location>
        <begin position="789"/>
        <end position="799"/>
    </location>
</feature>
<dbReference type="EMBL" id="PKSM01000052">
    <property type="protein sequence ID" value="POW19207.1"/>
    <property type="molecule type" value="Genomic_DNA"/>
</dbReference>
<dbReference type="InterPro" id="IPR040848">
    <property type="entry name" value="AAA_lid_7"/>
</dbReference>
<keyword evidence="1" id="KW-0547">Nucleotide-binding</keyword>
<reference evidence="7" key="2">
    <citation type="journal article" date="2018" name="BMC Genomics">
        <title>Genomic insights into host adaptation between the wheat stripe rust pathogen (Puccinia striiformis f. sp. tritici) and the barley stripe rust pathogen (Puccinia striiformis f. sp. hordei).</title>
        <authorList>
            <person name="Xia C."/>
            <person name="Wang M."/>
            <person name="Yin C."/>
            <person name="Cornejo O.E."/>
            <person name="Hulbert S.H."/>
            <person name="Chen X."/>
        </authorList>
    </citation>
    <scope>NUCLEOTIDE SEQUENCE [LARGE SCALE GENOMIC DNA]</scope>
    <source>
        <strain evidence="7">93TX-2</strain>
    </source>
</reference>
<dbReference type="VEuPathDB" id="FungiDB:PSTT_02140"/>
<feature type="non-terminal residue" evidence="6">
    <location>
        <position position="1477"/>
    </location>
</feature>
<evidence type="ECO:0000259" key="5">
    <source>
        <dbReference type="Pfam" id="PF17867"/>
    </source>
</evidence>
<evidence type="ECO:0000256" key="2">
    <source>
        <dbReference type="ARBA" id="ARBA00022840"/>
    </source>
</evidence>
<feature type="compositionally biased region" description="Acidic residues" evidence="3">
    <location>
        <begin position="895"/>
        <end position="925"/>
    </location>
</feature>
<evidence type="ECO:0000259" key="4">
    <source>
        <dbReference type="Pfam" id="PF07728"/>
    </source>
</evidence>
<dbReference type="Pfam" id="PF17867">
    <property type="entry name" value="AAA_lid_7"/>
    <property type="match status" value="1"/>
</dbReference>
<evidence type="ECO:0000256" key="1">
    <source>
        <dbReference type="ARBA" id="ARBA00022741"/>
    </source>
</evidence>
<dbReference type="Pfam" id="PF07728">
    <property type="entry name" value="AAA_5"/>
    <property type="match status" value="1"/>
</dbReference>
<feature type="domain" description="Midasin AAA lid" evidence="5">
    <location>
        <begin position="364"/>
        <end position="443"/>
    </location>
</feature>
<feature type="compositionally biased region" description="Polar residues" evidence="3">
    <location>
        <begin position="1086"/>
        <end position="1095"/>
    </location>
</feature>
<reference evidence="7" key="3">
    <citation type="journal article" date="2018" name="Mol. Plant Microbe Interact.">
        <title>Genome sequence resources for the wheat stripe rust pathogen (Puccinia striiformis f. sp. tritici) and the barley stripe rust pathogen (Puccinia striiformis f. sp. hordei).</title>
        <authorList>
            <person name="Xia C."/>
            <person name="Wang M."/>
            <person name="Yin C."/>
            <person name="Cornejo O.E."/>
            <person name="Hulbert S.H."/>
            <person name="Chen X."/>
        </authorList>
    </citation>
    <scope>NUCLEOTIDE SEQUENCE [LARGE SCALE GENOMIC DNA]</scope>
    <source>
        <strain evidence="7">93TX-2</strain>
    </source>
</reference>
<feature type="region of interest" description="Disordered" evidence="3">
    <location>
        <begin position="1152"/>
        <end position="1184"/>
    </location>
</feature>
<feature type="region of interest" description="Disordered" evidence="3">
    <location>
        <begin position="1386"/>
        <end position="1408"/>
    </location>
</feature>
<feature type="compositionally biased region" description="Basic and acidic residues" evidence="3">
    <location>
        <begin position="956"/>
        <end position="979"/>
    </location>
</feature>
<feature type="compositionally biased region" description="Polar residues" evidence="3">
    <location>
        <begin position="864"/>
        <end position="875"/>
    </location>
</feature>
<gene>
    <name evidence="6" type="ORF">PSHT_04907</name>
</gene>
<comment type="caution">
    <text evidence="6">The sequence shown here is derived from an EMBL/GenBank/DDBJ whole genome shotgun (WGS) entry which is preliminary data.</text>
</comment>
<feature type="compositionally biased region" description="Polar residues" evidence="3">
    <location>
        <begin position="885"/>
        <end position="894"/>
    </location>
</feature>
<feature type="compositionally biased region" description="Basic and acidic residues" evidence="3">
    <location>
        <begin position="1389"/>
        <end position="1402"/>
    </location>
</feature>
<evidence type="ECO:0000256" key="3">
    <source>
        <dbReference type="SAM" id="MobiDB-lite"/>
    </source>
</evidence>
<feature type="compositionally biased region" description="Gly residues" evidence="3">
    <location>
        <begin position="1014"/>
        <end position="1024"/>
    </location>
</feature>
<evidence type="ECO:0000313" key="6">
    <source>
        <dbReference type="EMBL" id="POW19207.1"/>
    </source>
</evidence>
<keyword evidence="2" id="KW-0067">ATP-binding</keyword>
<feature type="compositionally biased region" description="Acidic residues" evidence="3">
    <location>
        <begin position="800"/>
        <end position="818"/>
    </location>
</feature>
<name>A0A2S4WBW9_9BASI</name>
<keyword evidence="7" id="KW-1185">Reference proteome</keyword>
<dbReference type="GO" id="GO:0000055">
    <property type="term" value="P:ribosomal large subunit export from nucleus"/>
    <property type="evidence" value="ECO:0007669"/>
    <property type="project" value="TreeGrafter"/>
</dbReference>
<dbReference type="Gene3D" id="3.40.50.300">
    <property type="entry name" value="P-loop containing nucleotide triphosphate hydrolases"/>
    <property type="match status" value="1"/>
</dbReference>
<evidence type="ECO:0000313" key="7">
    <source>
        <dbReference type="Proteomes" id="UP000238274"/>
    </source>
</evidence>
<dbReference type="GO" id="GO:0005634">
    <property type="term" value="C:nucleus"/>
    <property type="evidence" value="ECO:0007669"/>
    <property type="project" value="TreeGrafter"/>
</dbReference>
<evidence type="ECO:0008006" key="8">
    <source>
        <dbReference type="Google" id="ProtNLM"/>
    </source>
</evidence>
<feature type="compositionally biased region" description="Basic and acidic residues" evidence="3">
    <location>
        <begin position="1231"/>
        <end position="1242"/>
    </location>
</feature>
<dbReference type="OrthoDB" id="5186at2759"/>
<dbReference type="InterPro" id="IPR027417">
    <property type="entry name" value="P-loop_NTPase"/>
</dbReference>